<name>A0ABV8QFI3_9GAMM</name>
<dbReference type="SUPFAM" id="SSF56935">
    <property type="entry name" value="Porins"/>
    <property type="match status" value="1"/>
</dbReference>
<reference evidence="7" key="1">
    <citation type="journal article" date="2019" name="Int. J. Syst. Evol. Microbiol.">
        <title>The Global Catalogue of Microorganisms (GCM) 10K type strain sequencing project: providing services to taxonomists for standard genome sequencing and annotation.</title>
        <authorList>
            <consortium name="The Broad Institute Genomics Platform"/>
            <consortium name="The Broad Institute Genome Sequencing Center for Infectious Disease"/>
            <person name="Wu L."/>
            <person name="Ma J."/>
        </authorList>
    </citation>
    <scope>NUCLEOTIDE SEQUENCE [LARGE SCALE GENOMIC DNA]</scope>
    <source>
        <strain evidence="7">CECT 7297</strain>
    </source>
</reference>
<proteinExistence type="predicted"/>
<gene>
    <name evidence="6" type="ORF">ACFOZ5_04950</name>
</gene>
<organism evidence="6 7">
    <name type="scientific">Marinobacter lacisalsi</name>
    <dbReference type="NCBI Taxonomy" id="475979"/>
    <lineage>
        <taxon>Bacteria</taxon>
        <taxon>Pseudomonadati</taxon>
        <taxon>Pseudomonadota</taxon>
        <taxon>Gammaproteobacteria</taxon>
        <taxon>Pseudomonadales</taxon>
        <taxon>Marinobacteraceae</taxon>
        <taxon>Marinobacter</taxon>
    </lineage>
</organism>
<dbReference type="EMBL" id="JBHSDI010000008">
    <property type="protein sequence ID" value="MFC4258383.1"/>
    <property type="molecule type" value="Genomic_DNA"/>
</dbReference>
<dbReference type="Pfam" id="PF13609">
    <property type="entry name" value="Porin_4"/>
    <property type="match status" value="1"/>
</dbReference>
<evidence type="ECO:0000313" key="6">
    <source>
        <dbReference type="EMBL" id="MFC4258383.1"/>
    </source>
</evidence>
<evidence type="ECO:0000313" key="7">
    <source>
        <dbReference type="Proteomes" id="UP001595798"/>
    </source>
</evidence>
<dbReference type="Proteomes" id="UP001595798">
    <property type="component" value="Unassembled WGS sequence"/>
</dbReference>
<evidence type="ECO:0000256" key="3">
    <source>
        <dbReference type="ARBA" id="ARBA00023136"/>
    </source>
</evidence>
<feature type="domain" description="Porin" evidence="5">
    <location>
        <begin position="9"/>
        <end position="291"/>
    </location>
</feature>
<evidence type="ECO:0000256" key="1">
    <source>
        <dbReference type="ARBA" id="ARBA00004571"/>
    </source>
</evidence>
<evidence type="ECO:0000256" key="2">
    <source>
        <dbReference type="ARBA" id="ARBA00022729"/>
    </source>
</evidence>
<comment type="caution">
    <text evidence="6">The sequence shown here is derived from an EMBL/GenBank/DDBJ whole genome shotgun (WGS) entry which is preliminary data.</text>
</comment>
<dbReference type="PANTHER" id="PTHR34501:SF2">
    <property type="entry name" value="OUTER MEMBRANE PORIN F-RELATED"/>
    <property type="match status" value="1"/>
</dbReference>
<dbReference type="PANTHER" id="PTHR34501">
    <property type="entry name" value="PROTEIN YDDL-RELATED"/>
    <property type="match status" value="1"/>
</dbReference>
<comment type="subcellular location">
    <subcellularLocation>
        <location evidence="1">Cell outer membrane</location>
        <topology evidence="1">Multi-pass membrane protein</topology>
    </subcellularLocation>
</comment>
<dbReference type="Gene3D" id="2.40.160.10">
    <property type="entry name" value="Porin"/>
    <property type="match status" value="1"/>
</dbReference>
<dbReference type="InterPro" id="IPR033900">
    <property type="entry name" value="Gram_neg_porin_domain"/>
</dbReference>
<protein>
    <submittedName>
        <fullName evidence="6">Porin</fullName>
    </submittedName>
</protein>
<evidence type="ECO:0000256" key="4">
    <source>
        <dbReference type="SAM" id="SignalP"/>
    </source>
</evidence>
<keyword evidence="7" id="KW-1185">Reference proteome</keyword>
<evidence type="ECO:0000259" key="5">
    <source>
        <dbReference type="Pfam" id="PF13609"/>
    </source>
</evidence>
<dbReference type="RefSeq" id="WP_379885908.1">
    <property type="nucleotide sequence ID" value="NZ_JBHSDI010000008.1"/>
</dbReference>
<accession>A0ABV8QFI3</accession>
<feature type="signal peptide" evidence="4">
    <location>
        <begin position="1"/>
        <end position="21"/>
    </location>
</feature>
<keyword evidence="3" id="KW-0472">Membrane</keyword>
<dbReference type="InterPro" id="IPR023614">
    <property type="entry name" value="Porin_dom_sf"/>
</dbReference>
<sequence>MKKTLIASAIAAATFSGSVLAQESNLPTVYGNIQYAGVYSDIKDGPNGLEHRDNGSTLGFTHDHMITPDLEGFFKIEMDRLGADDIDSRDSFRIDEAYIGVRGDNLGQLWIGSDDSTYERAVTVISEYYEAADLSIGAPYTTGEGDLVQYMSPSFGGLSLWAAVEVNGKSDSQNTTGDNEFPYQLAAVYTTGMFELAAAIDSNDNSVGDNENTYGVRGTANLDALSLTAEFHTRDEAYDLYGVQGIYTLGANRFALSYERAEDDNSSDAMDTITLQALHNLSDNMYVYVEGYLGGGDDVYGYNAIDTDGDGENDAFADYSDEASVAAVGAVYYF</sequence>
<dbReference type="InterPro" id="IPR050298">
    <property type="entry name" value="Gram-neg_bact_OMP"/>
</dbReference>
<keyword evidence="2 4" id="KW-0732">Signal</keyword>
<feature type="chain" id="PRO_5047145930" evidence="4">
    <location>
        <begin position="22"/>
        <end position="334"/>
    </location>
</feature>